<dbReference type="PANTHER" id="PTHR43048:SF6">
    <property type="entry name" value="BLR8189 PROTEIN"/>
    <property type="match status" value="1"/>
</dbReference>
<dbReference type="PANTHER" id="PTHR43048">
    <property type="entry name" value="METHYLMALONYL-COA EPIMERASE"/>
    <property type="match status" value="1"/>
</dbReference>
<gene>
    <name evidence="3" type="ORF">SEUCBS140593_004504</name>
</gene>
<keyword evidence="1" id="KW-0479">Metal-binding</keyword>
<name>A0ABP0BQB3_9PEZI</name>
<organism evidence="3 4">
    <name type="scientific">Sporothrix eucalyptigena</name>
    <dbReference type="NCBI Taxonomy" id="1812306"/>
    <lineage>
        <taxon>Eukaryota</taxon>
        <taxon>Fungi</taxon>
        <taxon>Dikarya</taxon>
        <taxon>Ascomycota</taxon>
        <taxon>Pezizomycotina</taxon>
        <taxon>Sordariomycetes</taxon>
        <taxon>Sordariomycetidae</taxon>
        <taxon>Ophiostomatales</taxon>
        <taxon>Ophiostomataceae</taxon>
        <taxon>Sporothrix</taxon>
    </lineage>
</organism>
<proteinExistence type="predicted"/>
<dbReference type="PROSITE" id="PS51819">
    <property type="entry name" value="VOC"/>
    <property type="match status" value="1"/>
</dbReference>
<accession>A0ABP0BQB3</accession>
<dbReference type="InterPro" id="IPR004360">
    <property type="entry name" value="Glyas_Fos-R_dOase_dom"/>
</dbReference>
<protein>
    <recommendedName>
        <fullName evidence="2">VOC domain-containing protein</fullName>
    </recommendedName>
</protein>
<evidence type="ECO:0000256" key="1">
    <source>
        <dbReference type="ARBA" id="ARBA00022723"/>
    </source>
</evidence>
<dbReference type="Proteomes" id="UP001642482">
    <property type="component" value="Unassembled WGS sequence"/>
</dbReference>
<dbReference type="InterPro" id="IPR029068">
    <property type="entry name" value="Glyas_Bleomycin-R_OHBP_Dase"/>
</dbReference>
<dbReference type="EMBL" id="CAWUHD010000039">
    <property type="protein sequence ID" value="CAK7221240.1"/>
    <property type="molecule type" value="Genomic_DNA"/>
</dbReference>
<dbReference type="SUPFAM" id="SSF54593">
    <property type="entry name" value="Glyoxalase/Bleomycin resistance protein/Dihydroxybiphenyl dioxygenase"/>
    <property type="match status" value="1"/>
</dbReference>
<dbReference type="Gene3D" id="3.10.180.10">
    <property type="entry name" value="2,3-Dihydroxybiphenyl 1,2-Dioxygenase, domain 1"/>
    <property type="match status" value="1"/>
</dbReference>
<feature type="domain" description="VOC" evidence="2">
    <location>
        <begin position="16"/>
        <end position="162"/>
    </location>
</feature>
<dbReference type="InterPro" id="IPR051785">
    <property type="entry name" value="MMCE/EMCE_epimerase"/>
</dbReference>
<dbReference type="InterPro" id="IPR037523">
    <property type="entry name" value="VOC_core"/>
</dbReference>
<comment type="caution">
    <text evidence="3">The sequence shown here is derived from an EMBL/GenBank/DDBJ whole genome shotgun (WGS) entry which is preliminary data.</text>
</comment>
<sequence>MCGPYTGQAENHGTYPVNHIAISVPDVDKAADWYISVLGFHELRARSASDRSVNPDAGIFQIYPASLQKVRMAYLSAGNGVGVELFEFSEPAMGAGEEANFEKNYFRGGFFHMAVTTPDLDSTIEKVVANGGKKIGNTVPIYGHVAAYVTDPWGNVIELITGSFERIMANR</sequence>
<keyword evidence="4" id="KW-1185">Reference proteome</keyword>
<evidence type="ECO:0000313" key="3">
    <source>
        <dbReference type="EMBL" id="CAK7221240.1"/>
    </source>
</evidence>
<dbReference type="Pfam" id="PF00903">
    <property type="entry name" value="Glyoxalase"/>
    <property type="match status" value="1"/>
</dbReference>
<reference evidence="3 4" key="1">
    <citation type="submission" date="2024-01" db="EMBL/GenBank/DDBJ databases">
        <authorList>
            <person name="Allen C."/>
            <person name="Tagirdzhanova G."/>
        </authorList>
    </citation>
    <scope>NUCLEOTIDE SEQUENCE [LARGE SCALE GENOMIC DNA]</scope>
</reference>
<evidence type="ECO:0000313" key="4">
    <source>
        <dbReference type="Proteomes" id="UP001642482"/>
    </source>
</evidence>
<evidence type="ECO:0000259" key="2">
    <source>
        <dbReference type="PROSITE" id="PS51819"/>
    </source>
</evidence>